<sequence length="37" mass="4342">MFLTVVFILLFLVGTAIYYKPIYVPVVFQQVLEDFQS</sequence>
<keyword evidence="2" id="KW-1185">Reference proteome</keyword>
<evidence type="ECO:0000313" key="2">
    <source>
        <dbReference type="Proteomes" id="UP000018234"/>
    </source>
</evidence>
<proteinExistence type="predicted"/>
<dbReference type="Proteomes" id="UP000018234">
    <property type="component" value="Unassembled WGS sequence"/>
</dbReference>
<name>A0ABP2ZZA9_9FLAO</name>
<dbReference type="EMBL" id="AVFO01000037">
    <property type="protein sequence ID" value="ESU24988.1"/>
    <property type="molecule type" value="Genomic_DNA"/>
</dbReference>
<evidence type="ECO:0000313" key="1">
    <source>
        <dbReference type="EMBL" id="ESU24988.1"/>
    </source>
</evidence>
<gene>
    <name evidence="1" type="ORF">FSS13T_18860</name>
</gene>
<accession>A0ABP2ZZA9</accession>
<comment type="caution">
    <text evidence="1">The sequence shown here is derived from an EMBL/GenBank/DDBJ whole genome shotgun (WGS) entry which is preliminary data.</text>
</comment>
<organism evidence="1 2">
    <name type="scientific">Flavobacterium saliperosum S13</name>
    <dbReference type="NCBI Taxonomy" id="1341155"/>
    <lineage>
        <taxon>Bacteria</taxon>
        <taxon>Pseudomonadati</taxon>
        <taxon>Bacteroidota</taxon>
        <taxon>Flavobacteriia</taxon>
        <taxon>Flavobacteriales</taxon>
        <taxon>Flavobacteriaceae</taxon>
        <taxon>Flavobacterium</taxon>
    </lineage>
</organism>
<reference evidence="1 2" key="1">
    <citation type="submission" date="2013-08" db="EMBL/GenBank/DDBJ databases">
        <title>Flavobacterium saliperosum type strain genome sequencing.</title>
        <authorList>
            <person name="Lee K."/>
            <person name="Yi H."/>
            <person name="Park S."/>
            <person name="Chun J."/>
        </authorList>
    </citation>
    <scope>NUCLEOTIDE SEQUENCE [LARGE SCALE GENOMIC DNA]</scope>
    <source>
        <strain evidence="1 2">S13</strain>
    </source>
</reference>
<protein>
    <submittedName>
        <fullName evidence="1">Uncharacterized protein</fullName>
    </submittedName>
</protein>